<feature type="domain" description="Glycosyltransferase 2-like" evidence="1">
    <location>
        <begin position="2"/>
        <end position="158"/>
    </location>
</feature>
<evidence type="ECO:0000259" key="1">
    <source>
        <dbReference type="Pfam" id="PF00535"/>
    </source>
</evidence>
<dbReference type="PANTHER" id="PTHR43685">
    <property type="entry name" value="GLYCOSYLTRANSFERASE"/>
    <property type="match status" value="1"/>
</dbReference>
<evidence type="ECO:0000313" key="2">
    <source>
        <dbReference type="EMBL" id="MDP9847186.1"/>
    </source>
</evidence>
<protein>
    <submittedName>
        <fullName evidence="2">Glycosyltransferase involved in cell wall biosynthesis</fullName>
    </submittedName>
</protein>
<dbReference type="EMBL" id="JAUSQU010000001">
    <property type="protein sequence ID" value="MDP9847186.1"/>
    <property type="molecule type" value="Genomic_DNA"/>
</dbReference>
<name>A0ABT9QKA5_9ACTN</name>
<accession>A0ABT9QKA5</accession>
<dbReference type="RefSeq" id="WP_307564241.1">
    <property type="nucleotide sequence ID" value="NZ_JAUSQU010000001.1"/>
</dbReference>
<comment type="caution">
    <text evidence="2">The sequence shown here is derived from an EMBL/GenBank/DDBJ whole genome shotgun (WGS) entry which is preliminary data.</text>
</comment>
<dbReference type="InterPro" id="IPR029044">
    <property type="entry name" value="Nucleotide-diphossugar_trans"/>
</dbReference>
<dbReference type="Proteomes" id="UP001225356">
    <property type="component" value="Unassembled WGS sequence"/>
</dbReference>
<organism evidence="2 3">
    <name type="scientific">Streptosporangium lutulentum</name>
    <dbReference type="NCBI Taxonomy" id="1461250"/>
    <lineage>
        <taxon>Bacteria</taxon>
        <taxon>Bacillati</taxon>
        <taxon>Actinomycetota</taxon>
        <taxon>Actinomycetes</taxon>
        <taxon>Streptosporangiales</taxon>
        <taxon>Streptosporangiaceae</taxon>
        <taxon>Streptosporangium</taxon>
    </lineage>
</organism>
<dbReference type="CDD" id="cd00761">
    <property type="entry name" value="Glyco_tranf_GTA_type"/>
    <property type="match status" value="1"/>
</dbReference>
<dbReference type="InterPro" id="IPR001173">
    <property type="entry name" value="Glyco_trans_2-like"/>
</dbReference>
<dbReference type="SUPFAM" id="SSF53448">
    <property type="entry name" value="Nucleotide-diphospho-sugar transferases"/>
    <property type="match status" value="1"/>
</dbReference>
<keyword evidence="3" id="KW-1185">Reference proteome</keyword>
<dbReference type="PANTHER" id="PTHR43685:SF11">
    <property type="entry name" value="GLYCOSYLTRANSFERASE TAGX-RELATED"/>
    <property type="match status" value="1"/>
</dbReference>
<dbReference type="Gene3D" id="3.90.550.10">
    <property type="entry name" value="Spore Coat Polysaccharide Biosynthesis Protein SpsA, Chain A"/>
    <property type="match status" value="1"/>
</dbReference>
<sequence length="298" mass="33128">MSVVIATRDRIALLRRAVAAALDQDYPGTIEVVVVFDRSEPEDLGIEERPGRRLRTTRNVNTPGLAGARNSGIALTTGEYVAFCDDDDEWLPGKIPAQIELISRHPDAVAAGCGVEVRSDGHSVTRLSPYPVVTFQHLLRDRVMELHPSTLIVRRDVLVDRVGPVDEHLPGSYAEDYDLLLRIAKIGTIPCVPAALTAINWGSSFFADRYVMITEALSYLLDKHPEFDGEPAGKARIEGQIAFFHAAAGQHAQARRWAVRTLRRNWRERRGYLALGMGMRVIDAKRTIRFLNARGRGV</sequence>
<evidence type="ECO:0000313" key="3">
    <source>
        <dbReference type="Proteomes" id="UP001225356"/>
    </source>
</evidence>
<dbReference type="Pfam" id="PF00535">
    <property type="entry name" value="Glycos_transf_2"/>
    <property type="match status" value="1"/>
</dbReference>
<reference evidence="2 3" key="1">
    <citation type="submission" date="2023-07" db="EMBL/GenBank/DDBJ databases">
        <title>Sequencing the genomes of 1000 actinobacteria strains.</title>
        <authorList>
            <person name="Klenk H.-P."/>
        </authorList>
    </citation>
    <scope>NUCLEOTIDE SEQUENCE [LARGE SCALE GENOMIC DNA]</scope>
    <source>
        <strain evidence="2 3">DSM 46740</strain>
    </source>
</reference>
<proteinExistence type="predicted"/>
<dbReference type="InterPro" id="IPR050834">
    <property type="entry name" value="Glycosyltransf_2"/>
</dbReference>
<gene>
    <name evidence="2" type="ORF">J2853_006397</name>
</gene>